<accession>A0A1B6GDZ4</accession>
<dbReference type="InterPro" id="IPR020984">
    <property type="entry name" value="Speedy"/>
</dbReference>
<organism evidence="3">
    <name type="scientific">Cuerna arida</name>
    <dbReference type="NCBI Taxonomy" id="1464854"/>
    <lineage>
        <taxon>Eukaryota</taxon>
        <taxon>Metazoa</taxon>
        <taxon>Ecdysozoa</taxon>
        <taxon>Arthropoda</taxon>
        <taxon>Hexapoda</taxon>
        <taxon>Insecta</taxon>
        <taxon>Pterygota</taxon>
        <taxon>Neoptera</taxon>
        <taxon>Paraneoptera</taxon>
        <taxon>Hemiptera</taxon>
        <taxon>Auchenorrhyncha</taxon>
        <taxon>Membracoidea</taxon>
        <taxon>Cicadellidae</taxon>
        <taxon>Cicadellinae</taxon>
        <taxon>Proconiini</taxon>
        <taxon>Cuerna</taxon>
    </lineage>
</organism>
<dbReference type="PANTHER" id="PTHR31545">
    <property type="entry name" value="SEEDY PROTEIN A/C FAMILY MEMBER"/>
    <property type="match status" value="1"/>
</dbReference>
<proteinExistence type="inferred from homology"/>
<reference evidence="3" key="1">
    <citation type="submission" date="2015-11" db="EMBL/GenBank/DDBJ databases">
        <title>De novo transcriptome assembly of four potential Pierce s Disease insect vectors from Arizona vineyards.</title>
        <authorList>
            <person name="Tassone E.E."/>
        </authorList>
    </citation>
    <scope>NUCLEOTIDE SEQUENCE</scope>
</reference>
<dbReference type="InterPro" id="IPR052316">
    <property type="entry name" value="Speedy-Ringo_regulator"/>
</dbReference>
<gene>
    <name evidence="3" type="ORF">g.1343</name>
</gene>
<dbReference type="AlphaFoldDB" id="A0A1B6GDZ4"/>
<protein>
    <recommendedName>
        <fullName evidence="4">Cyclin N-terminal domain-containing protein</fullName>
    </recommendedName>
</protein>
<feature type="non-terminal residue" evidence="3">
    <location>
        <position position="171"/>
    </location>
</feature>
<evidence type="ECO:0000313" key="3">
    <source>
        <dbReference type="EMBL" id="JAS60647.1"/>
    </source>
</evidence>
<dbReference type="GO" id="GO:0019901">
    <property type="term" value="F:protein kinase binding"/>
    <property type="evidence" value="ECO:0007669"/>
    <property type="project" value="InterPro"/>
</dbReference>
<name>A0A1B6GDZ4_9HEMI</name>
<comment type="similarity">
    <text evidence="1">Belongs to the Speedy/Ringo family.</text>
</comment>
<dbReference type="EMBL" id="GECZ01009122">
    <property type="protein sequence ID" value="JAS60647.1"/>
    <property type="molecule type" value="Transcribed_RNA"/>
</dbReference>
<evidence type="ECO:0000256" key="2">
    <source>
        <dbReference type="ARBA" id="ARBA00023306"/>
    </source>
</evidence>
<feature type="non-terminal residue" evidence="3">
    <location>
        <position position="1"/>
    </location>
</feature>
<keyword evidence="2" id="KW-0131">Cell cycle</keyword>
<evidence type="ECO:0008006" key="4">
    <source>
        <dbReference type="Google" id="ProtNLM"/>
    </source>
</evidence>
<dbReference type="PANTHER" id="PTHR31545:SF5">
    <property type="entry name" value="SPEEDY PROTEIN A"/>
    <property type="match status" value="1"/>
</dbReference>
<dbReference type="Pfam" id="PF11357">
    <property type="entry name" value="Spy1"/>
    <property type="match status" value="1"/>
</dbReference>
<sequence>FNLFHSGPSVNNVSCSYQHLLSIQNQHEENASDLVTSHKYYVEHISYFLRLVDGDEIIQQFLKYDRCYVFADKYLLSMVFVYFIRSRLPFSSYNRLNFFAALYLAHDMEEDDEDLKSCLPRWALGCKRRSDNELLQVRCNLWAAMDFRACVSLQCCNQVMESMKGCTLWNR</sequence>
<evidence type="ECO:0000256" key="1">
    <source>
        <dbReference type="ARBA" id="ARBA00010932"/>
    </source>
</evidence>